<name>A0A0D3EVK7_9ORYZ</name>
<dbReference type="Gramene" id="OBART01G35290.1">
    <property type="protein sequence ID" value="OBART01G35290.1"/>
    <property type="gene ID" value="OBART01G35290"/>
</dbReference>
<dbReference type="AlphaFoldDB" id="A0A0D3EVK7"/>
<keyword evidence="3" id="KW-1185">Reference proteome</keyword>
<evidence type="ECO:0000313" key="2">
    <source>
        <dbReference type="EnsemblPlants" id="OBART01G35290.1"/>
    </source>
</evidence>
<proteinExistence type="predicted"/>
<dbReference type="Proteomes" id="UP000026960">
    <property type="component" value="Chromosome 1"/>
</dbReference>
<accession>A0A0D3EVK7</accession>
<sequence>MGDGGSGWQRRCDGAEAGEGTCDGAEAPETATMAEGQEAALAEEVATCAGDGVRRRSNWWLRLAGEVGSTGSPRRRRWCRLAEGVAAGNHPTRVGLAGDVEDGQRVMAAQREVMSMEAEPGEVAACGDWPAGAPVQCTHTPAEVLMAVEQWSCGRLVDGGRKRANMIKAQVARCRCRRGLVNGQCDSALAGATLNLIKGKPHVILGAGTGSPGENASGKWQHA</sequence>
<protein>
    <submittedName>
        <fullName evidence="2">Uncharacterized protein</fullName>
    </submittedName>
</protein>
<dbReference type="EnsemblPlants" id="OBART01G35290.1">
    <property type="protein sequence ID" value="OBART01G35290.1"/>
    <property type="gene ID" value="OBART01G35290"/>
</dbReference>
<evidence type="ECO:0000256" key="1">
    <source>
        <dbReference type="SAM" id="MobiDB-lite"/>
    </source>
</evidence>
<reference evidence="2" key="1">
    <citation type="journal article" date="2009" name="Rice">
        <title>De Novo Next Generation Sequencing of Plant Genomes.</title>
        <authorList>
            <person name="Rounsley S."/>
            <person name="Marri P.R."/>
            <person name="Yu Y."/>
            <person name="He R."/>
            <person name="Sisneros N."/>
            <person name="Goicoechea J.L."/>
            <person name="Lee S.J."/>
            <person name="Angelova A."/>
            <person name="Kudrna D."/>
            <person name="Luo M."/>
            <person name="Affourtit J."/>
            <person name="Desany B."/>
            <person name="Knight J."/>
            <person name="Niazi F."/>
            <person name="Egholm M."/>
            <person name="Wing R.A."/>
        </authorList>
    </citation>
    <scope>NUCLEOTIDE SEQUENCE [LARGE SCALE GENOMIC DNA]</scope>
    <source>
        <strain evidence="2">cv. IRGC 105608</strain>
    </source>
</reference>
<dbReference type="HOGENOM" id="CLU_108217_0_0_1"/>
<organism evidence="2">
    <name type="scientific">Oryza barthii</name>
    <dbReference type="NCBI Taxonomy" id="65489"/>
    <lineage>
        <taxon>Eukaryota</taxon>
        <taxon>Viridiplantae</taxon>
        <taxon>Streptophyta</taxon>
        <taxon>Embryophyta</taxon>
        <taxon>Tracheophyta</taxon>
        <taxon>Spermatophyta</taxon>
        <taxon>Magnoliopsida</taxon>
        <taxon>Liliopsida</taxon>
        <taxon>Poales</taxon>
        <taxon>Poaceae</taxon>
        <taxon>BOP clade</taxon>
        <taxon>Oryzoideae</taxon>
        <taxon>Oryzeae</taxon>
        <taxon>Oryzinae</taxon>
        <taxon>Oryza</taxon>
    </lineage>
</organism>
<reference evidence="2" key="2">
    <citation type="submission" date="2015-03" db="UniProtKB">
        <authorList>
            <consortium name="EnsemblPlants"/>
        </authorList>
    </citation>
    <scope>IDENTIFICATION</scope>
</reference>
<evidence type="ECO:0000313" key="3">
    <source>
        <dbReference type="Proteomes" id="UP000026960"/>
    </source>
</evidence>
<dbReference type="PaxDb" id="65489-OBART01G35290.1"/>
<feature type="region of interest" description="Disordered" evidence="1">
    <location>
        <begin position="1"/>
        <end position="26"/>
    </location>
</feature>